<dbReference type="AlphaFoldDB" id="A0A0K0XWN4"/>
<organism evidence="1 2">
    <name type="scientific">Wenzhouxiangella marina</name>
    <dbReference type="NCBI Taxonomy" id="1579979"/>
    <lineage>
        <taxon>Bacteria</taxon>
        <taxon>Pseudomonadati</taxon>
        <taxon>Pseudomonadota</taxon>
        <taxon>Gammaproteobacteria</taxon>
        <taxon>Chromatiales</taxon>
        <taxon>Wenzhouxiangellaceae</taxon>
        <taxon>Wenzhouxiangella</taxon>
    </lineage>
</organism>
<evidence type="ECO:0000313" key="1">
    <source>
        <dbReference type="EMBL" id="AKS42042.1"/>
    </source>
</evidence>
<accession>A0A0K0XWN4</accession>
<gene>
    <name evidence="1" type="ORF">WM2015_1672</name>
</gene>
<dbReference type="STRING" id="1579979.WM2015_1672"/>
<evidence type="ECO:0000313" key="2">
    <source>
        <dbReference type="Proteomes" id="UP000066624"/>
    </source>
</evidence>
<proteinExistence type="predicted"/>
<name>A0A0K0XWN4_9GAMM</name>
<dbReference type="EMBL" id="CP012154">
    <property type="protein sequence ID" value="AKS42042.1"/>
    <property type="molecule type" value="Genomic_DNA"/>
</dbReference>
<reference evidence="1 2" key="1">
    <citation type="submission" date="2015-07" db="EMBL/GenBank/DDBJ databases">
        <authorList>
            <person name="Noorani M."/>
        </authorList>
    </citation>
    <scope>NUCLEOTIDE SEQUENCE [LARGE SCALE GENOMIC DNA]</scope>
    <source>
        <strain evidence="1 2">KCTC 42284</strain>
    </source>
</reference>
<protein>
    <submittedName>
        <fullName evidence="1">Uncharacterized protein</fullName>
    </submittedName>
</protein>
<sequence length="294" mass="33338">MKSLSFIKLETFILALASLSPAMAETLPIYRVDVLVFVHADGRSDQRFSDSIVDWGERADPLAHARAAAWVPPVPDMDVLDPLEEERRAREEALAVIDSLRALEVGGPREEAEFMGGPVYPVAWMGLDAPHPDIRRAWTRMEEGVGMVPLVWRSWYQPLAQGDRGRWLRLSGDRTLGVDWLQAESIQPEFELNDPGTPYLLPRRTFRLDGGVRIRQRQFIHAELDLNWQQPVAAAAYPLDDAWFHGPGYLTHRLGQTRTIRPGRLEYFDSSWLGVLIRIEEWPSPLAAPAESAR</sequence>
<dbReference type="RefSeq" id="WP_049725632.1">
    <property type="nucleotide sequence ID" value="NZ_CP012154.1"/>
</dbReference>
<dbReference type="InterPro" id="IPR021241">
    <property type="entry name" value="CsiV"/>
</dbReference>
<dbReference type="Proteomes" id="UP000066624">
    <property type="component" value="Chromosome"/>
</dbReference>
<dbReference type="Pfam" id="PF10972">
    <property type="entry name" value="CsiV"/>
    <property type="match status" value="1"/>
</dbReference>
<dbReference type="OrthoDB" id="5566524at2"/>
<dbReference type="KEGG" id="wma:WM2015_1672"/>
<keyword evidence="2" id="KW-1185">Reference proteome</keyword>